<keyword evidence="2" id="KW-1185">Reference proteome</keyword>
<dbReference type="Proteomes" id="UP000243297">
    <property type="component" value="Unassembled WGS sequence"/>
</dbReference>
<reference evidence="2" key="1">
    <citation type="submission" date="2017-02" db="EMBL/GenBank/DDBJ databases">
        <authorList>
            <person name="Varghese N."/>
            <person name="Submissions S."/>
        </authorList>
    </citation>
    <scope>NUCLEOTIDE SEQUENCE [LARGE SCALE GENOMIC DNA]</scope>
    <source>
        <strain evidence="2">ATCC 25662</strain>
    </source>
</reference>
<dbReference type="RefSeq" id="WP_078711502.1">
    <property type="nucleotide sequence ID" value="NZ_FUWY01000002.1"/>
</dbReference>
<organism evidence="1 2">
    <name type="scientific">Anaerorhabdus furcosa</name>
    <dbReference type="NCBI Taxonomy" id="118967"/>
    <lineage>
        <taxon>Bacteria</taxon>
        <taxon>Bacillati</taxon>
        <taxon>Bacillota</taxon>
        <taxon>Erysipelotrichia</taxon>
        <taxon>Erysipelotrichales</taxon>
        <taxon>Erysipelotrichaceae</taxon>
        <taxon>Anaerorhabdus</taxon>
    </lineage>
</organism>
<dbReference type="InterPro" id="IPR014975">
    <property type="entry name" value="DUF1836"/>
</dbReference>
<dbReference type="OrthoDB" id="3191472at2"/>
<gene>
    <name evidence="1" type="ORF">SAMN02745191_1080</name>
</gene>
<dbReference type="EMBL" id="FUWY01000002">
    <property type="protein sequence ID" value="SJZ59169.1"/>
    <property type="molecule type" value="Genomic_DNA"/>
</dbReference>
<name>A0A1T4LWP2_9FIRM</name>
<dbReference type="STRING" id="118967.SAMN02745191_1080"/>
<sequence>MNKFNQQFKHFHIPRYNELPSIDIYSDQLINYLKDTLEPIQIDKRDSLITTAMINNYVKCGLIPPTVKKRYNRKHIAYLMVICVFKQIYPIPKIIKMIRVQKQHFETETAYDYFCTELENALRTVDISSMKMSKDTSQTGKEERLFVRASIYAFALKYMVENYLDSITENEINNEN</sequence>
<dbReference type="PANTHER" id="PTHR40056:SF1">
    <property type="entry name" value="DUF1836 DOMAIN-CONTAINING PROTEIN"/>
    <property type="match status" value="1"/>
</dbReference>
<evidence type="ECO:0008006" key="3">
    <source>
        <dbReference type="Google" id="ProtNLM"/>
    </source>
</evidence>
<evidence type="ECO:0000313" key="2">
    <source>
        <dbReference type="Proteomes" id="UP000243297"/>
    </source>
</evidence>
<dbReference type="PANTHER" id="PTHR40056">
    <property type="entry name" value="HYPOTHETICAL CYTOSOLIC PROTEIN"/>
    <property type="match status" value="1"/>
</dbReference>
<dbReference type="Pfam" id="PF08876">
    <property type="entry name" value="DUF1836"/>
    <property type="match status" value="1"/>
</dbReference>
<protein>
    <recommendedName>
        <fullName evidence="3">DUF1836 domain-containing protein</fullName>
    </recommendedName>
</protein>
<accession>A0A1T4LWP2</accession>
<dbReference type="AlphaFoldDB" id="A0A1T4LWP2"/>
<evidence type="ECO:0000313" key="1">
    <source>
        <dbReference type="EMBL" id="SJZ59169.1"/>
    </source>
</evidence>
<proteinExistence type="predicted"/>